<reference evidence="3 4" key="1">
    <citation type="submission" date="2018-05" db="EMBL/GenBank/DDBJ databases">
        <title>Genomic Encyclopedia of Archaeal and Bacterial Type Strains, Phase II (KMG-II): from individual species to whole genera.</title>
        <authorList>
            <person name="Goeker M."/>
        </authorList>
    </citation>
    <scope>NUCLEOTIDE SEQUENCE [LARGE SCALE GENOMIC DNA]</scope>
    <source>
        <strain evidence="3 4">DSM 45184</strain>
    </source>
</reference>
<accession>A0A316FV95</accession>
<evidence type="ECO:0000313" key="3">
    <source>
        <dbReference type="EMBL" id="PWK52353.1"/>
    </source>
</evidence>
<keyword evidence="4" id="KW-1185">Reference proteome</keyword>
<keyword evidence="2" id="KW-0812">Transmembrane</keyword>
<dbReference type="EMBL" id="QGGR01000001">
    <property type="protein sequence ID" value="PWK52353.1"/>
    <property type="molecule type" value="Genomic_DNA"/>
</dbReference>
<keyword evidence="2" id="KW-0472">Membrane</keyword>
<dbReference type="AlphaFoldDB" id="A0A316FV95"/>
<name>A0A316FV95_9ACTN</name>
<comment type="caution">
    <text evidence="3">The sequence shown here is derived from an EMBL/GenBank/DDBJ whole genome shotgun (WGS) entry which is preliminary data.</text>
</comment>
<evidence type="ECO:0000313" key="4">
    <source>
        <dbReference type="Proteomes" id="UP000245697"/>
    </source>
</evidence>
<dbReference type="Proteomes" id="UP000245697">
    <property type="component" value="Unassembled WGS sequence"/>
</dbReference>
<proteinExistence type="predicted"/>
<sequence>MTTPDLPEPSERTESEVRLNRLDRRREKIRREIQDNREGNHRVPTWVLAAILVLLLAGWAYLIFSA</sequence>
<feature type="transmembrane region" description="Helical" evidence="2">
    <location>
        <begin position="46"/>
        <end position="64"/>
    </location>
</feature>
<feature type="coiled-coil region" evidence="1">
    <location>
        <begin position="12"/>
        <end position="39"/>
    </location>
</feature>
<gene>
    <name evidence="3" type="ORF">BC793_101362</name>
</gene>
<evidence type="ECO:0000256" key="1">
    <source>
        <dbReference type="SAM" id="Coils"/>
    </source>
</evidence>
<dbReference type="RefSeq" id="WP_109588745.1">
    <property type="nucleotide sequence ID" value="NZ_BONA01000017.1"/>
</dbReference>
<evidence type="ECO:0000256" key="2">
    <source>
        <dbReference type="SAM" id="Phobius"/>
    </source>
</evidence>
<organism evidence="3 4">
    <name type="scientific">Actinoplanes xinjiangensis</name>
    <dbReference type="NCBI Taxonomy" id="512350"/>
    <lineage>
        <taxon>Bacteria</taxon>
        <taxon>Bacillati</taxon>
        <taxon>Actinomycetota</taxon>
        <taxon>Actinomycetes</taxon>
        <taxon>Micromonosporales</taxon>
        <taxon>Micromonosporaceae</taxon>
        <taxon>Actinoplanes</taxon>
    </lineage>
</organism>
<keyword evidence="2" id="KW-1133">Transmembrane helix</keyword>
<protein>
    <submittedName>
        <fullName evidence="3">Uncharacterized protein</fullName>
    </submittedName>
</protein>
<keyword evidence="1" id="KW-0175">Coiled coil</keyword>